<feature type="domain" description="DHFR" evidence="9">
    <location>
        <begin position="18"/>
        <end position="175"/>
    </location>
</feature>
<dbReference type="PIRSF" id="PIRSF000194">
    <property type="entry name" value="DHFR"/>
    <property type="match status" value="1"/>
</dbReference>
<evidence type="ECO:0000313" key="11">
    <source>
        <dbReference type="Proteomes" id="UP000480275"/>
    </source>
</evidence>
<evidence type="ECO:0000259" key="9">
    <source>
        <dbReference type="PROSITE" id="PS51330"/>
    </source>
</evidence>
<dbReference type="Proteomes" id="UP000480275">
    <property type="component" value="Unassembled WGS sequence"/>
</dbReference>
<dbReference type="GO" id="GO:0070401">
    <property type="term" value="F:NADP+ binding"/>
    <property type="evidence" value="ECO:0007669"/>
    <property type="project" value="UniProtKB-ARBA"/>
</dbReference>
<dbReference type="Pfam" id="PF00186">
    <property type="entry name" value="DHFR_1"/>
    <property type="match status" value="1"/>
</dbReference>
<dbReference type="SUPFAM" id="SSF53597">
    <property type="entry name" value="Dihydrofolate reductase-like"/>
    <property type="match status" value="1"/>
</dbReference>
<reference evidence="10 11" key="1">
    <citation type="submission" date="2019-10" db="EMBL/GenBank/DDBJ databases">
        <title>Whole-genome sequence of the purple nonsulfur photosynthetic bacterium Rhodocyclus tenuis.</title>
        <authorList>
            <person name="Kyndt J.A."/>
            <person name="Meyer T.E."/>
        </authorList>
    </citation>
    <scope>NUCLEOTIDE SEQUENCE [LARGE SCALE GENOMIC DNA]</scope>
    <source>
        <strain evidence="10 11">DSM 110</strain>
    </source>
</reference>
<dbReference type="PRINTS" id="PR00070">
    <property type="entry name" value="DHFR"/>
</dbReference>
<keyword evidence="6 8" id="KW-0560">Oxidoreductase</keyword>
<evidence type="ECO:0000256" key="6">
    <source>
        <dbReference type="ARBA" id="ARBA00023002"/>
    </source>
</evidence>
<dbReference type="CDD" id="cd00209">
    <property type="entry name" value="DHFR"/>
    <property type="match status" value="1"/>
</dbReference>
<organism evidence="10 11">
    <name type="scientific">Rhodocyclus tenuis</name>
    <name type="common">Rhodospirillum tenue</name>
    <dbReference type="NCBI Taxonomy" id="1066"/>
    <lineage>
        <taxon>Bacteria</taxon>
        <taxon>Pseudomonadati</taxon>
        <taxon>Pseudomonadota</taxon>
        <taxon>Betaproteobacteria</taxon>
        <taxon>Rhodocyclales</taxon>
        <taxon>Rhodocyclaceae</taxon>
        <taxon>Rhodocyclus</taxon>
    </lineage>
</organism>
<dbReference type="InterPro" id="IPR024072">
    <property type="entry name" value="DHFR-like_dom_sf"/>
</dbReference>
<dbReference type="GO" id="GO:0005829">
    <property type="term" value="C:cytosol"/>
    <property type="evidence" value="ECO:0007669"/>
    <property type="project" value="TreeGrafter"/>
</dbReference>
<dbReference type="GO" id="GO:0046452">
    <property type="term" value="P:dihydrofolate metabolic process"/>
    <property type="evidence" value="ECO:0007669"/>
    <property type="project" value="TreeGrafter"/>
</dbReference>
<dbReference type="Gene3D" id="3.40.430.10">
    <property type="entry name" value="Dihydrofolate Reductase, subunit A"/>
    <property type="match status" value="1"/>
</dbReference>
<evidence type="ECO:0000256" key="3">
    <source>
        <dbReference type="ARBA" id="ARBA00012856"/>
    </source>
</evidence>
<keyword evidence="5 8" id="KW-0521">NADP</keyword>
<proteinExistence type="inferred from homology"/>
<dbReference type="InterPro" id="IPR012259">
    <property type="entry name" value="DHFR"/>
</dbReference>
<dbReference type="PROSITE" id="PS51330">
    <property type="entry name" value="DHFR_2"/>
    <property type="match status" value="1"/>
</dbReference>
<dbReference type="UniPathway" id="UPA00077">
    <property type="reaction ID" value="UER00158"/>
</dbReference>
<evidence type="ECO:0000313" key="10">
    <source>
        <dbReference type="EMBL" id="MQY50719.1"/>
    </source>
</evidence>
<evidence type="ECO:0000256" key="4">
    <source>
        <dbReference type="ARBA" id="ARBA00022563"/>
    </source>
</evidence>
<evidence type="ECO:0000256" key="7">
    <source>
        <dbReference type="ARBA" id="ARBA00025067"/>
    </source>
</evidence>
<dbReference type="GO" id="GO:0004146">
    <property type="term" value="F:dihydrofolate reductase activity"/>
    <property type="evidence" value="ECO:0007669"/>
    <property type="project" value="UniProtKB-EC"/>
</dbReference>
<evidence type="ECO:0000256" key="5">
    <source>
        <dbReference type="ARBA" id="ARBA00022857"/>
    </source>
</evidence>
<accession>A0A6L5JU12</accession>
<dbReference type="PANTHER" id="PTHR48069">
    <property type="entry name" value="DIHYDROFOLATE REDUCTASE"/>
    <property type="match status" value="1"/>
</dbReference>
<evidence type="ECO:0000256" key="8">
    <source>
        <dbReference type="PIRNR" id="PIRNR000194"/>
    </source>
</evidence>
<dbReference type="GO" id="GO:0006730">
    <property type="term" value="P:one-carbon metabolic process"/>
    <property type="evidence" value="ECO:0007669"/>
    <property type="project" value="UniProtKB-KW"/>
</dbReference>
<evidence type="ECO:0000256" key="1">
    <source>
        <dbReference type="ARBA" id="ARBA00004903"/>
    </source>
</evidence>
<protein>
    <recommendedName>
        <fullName evidence="3 8">Dihydrofolate reductase</fullName>
        <ecNumber evidence="3 8">1.5.1.3</ecNumber>
    </recommendedName>
</protein>
<comment type="similarity">
    <text evidence="2 8">Belongs to the dihydrofolate reductase family.</text>
</comment>
<dbReference type="AlphaFoldDB" id="A0A6L5JU12"/>
<dbReference type="FunFam" id="3.40.430.10:FF:000001">
    <property type="entry name" value="Dihydrofolate reductase"/>
    <property type="match status" value="1"/>
</dbReference>
<comment type="catalytic activity">
    <reaction evidence="8">
        <text>(6S)-5,6,7,8-tetrahydrofolate + NADP(+) = 7,8-dihydrofolate + NADPH + H(+)</text>
        <dbReference type="Rhea" id="RHEA:15009"/>
        <dbReference type="ChEBI" id="CHEBI:15378"/>
        <dbReference type="ChEBI" id="CHEBI:57451"/>
        <dbReference type="ChEBI" id="CHEBI:57453"/>
        <dbReference type="ChEBI" id="CHEBI:57783"/>
        <dbReference type="ChEBI" id="CHEBI:58349"/>
        <dbReference type="EC" id="1.5.1.3"/>
    </reaction>
</comment>
<dbReference type="EMBL" id="WIXJ01000001">
    <property type="protein sequence ID" value="MQY50719.1"/>
    <property type="molecule type" value="Genomic_DNA"/>
</dbReference>
<dbReference type="GO" id="GO:0046654">
    <property type="term" value="P:tetrahydrofolate biosynthetic process"/>
    <property type="evidence" value="ECO:0007669"/>
    <property type="project" value="UniProtKB-UniPathway"/>
</dbReference>
<dbReference type="GO" id="GO:0046655">
    <property type="term" value="P:folic acid metabolic process"/>
    <property type="evidence" value="ECO:0007669"/>
    <property type="project" value="TreeGrafter"/>
</dbReference>
<sequence>MTSTPPPAHEGAAATPQRLSLIAVVARNLAIGRDNGLLWHLPEDLRHFRATTRGCAVIMGRRTWESLPAAFRPLPGRHNLVLTRDHGFVAPGASIVHSLEEAIAAAGGGEVFVIGGAELYRQALPLAQRLVLTEVAADADGDAFFPPVAADEWQEIGRQEGSRSEPAFDFVSYQRIADAR</sequence>
<dbReference type="PANTHER" id="PTHR48069:SF3">
    <property type="entry name" value="DIHYDROFOLATE REDUCTASE"/>
    <property type="match status" value="1"/>
</dbReference>
<dbReference type="OrthoDB" id="9804315at2"/>
<keyword evidence="4 8" id="KW-0554">One-carbon metabolism</keyword>
<comment type="function">
    <text evidence="7 8">Key enzyme in folate metabolism. Catalyzes an essential reaction for de novo glycine and purine synthesis, and for DNA precursor synthesis.</text>
</comment>
<comment type="caution">
    <text evidence="10">The sequence shown here is derived from an EMBL/GenBank/DDBJ whole genome shotgun (WGS) entry which is preliminary data.</text>
</comment>
<dbReference type="EC" id="1.5.1.3" evidence="3 8"/>
<gene>
    <name evidence="10" type="ORF">GHK24_02850</name>
</gene>
<evidence type="ECO:0000256" key="2">
    <source>
        <dbReference type="ARBA" id="ARBA00009539"/>
    </source>
</evidence>
<name>A0A6L5JU12_RHOTE</name>
<dbReference type="InterPro" id="IPR001796">
    <property type="entry name" value="DHFR_dom"/>
</dbReference>
<comment type="pathway">
    <text evidence="1 8">Cofactor biosynthesis; tetrahydrofolate biosynthesis; 5,6,7,8-tetrahydrofolate from 7,8-dihydrofolate: step 1/1.</text>
</comment>